<feature type="non-terminal residue" evidence="2">
    <location>
        <position position="76"/>
    </location>
</feature>
<sequence>MKNLSNNTTLSRSGRRHRMGGMTSSSSATSCNSNCNENILQPNGDIPYHEQHTRALSNGFKLIHDSTSVFSDGEIK</sequence>
<dbReference type="Proteomes" id="UP000030742">
    <property type="component" value="Unassembled WGS sequence"/>
</dbReference>
<protein>
    <submittedName>
        <fullName evidence="2">Uncharacterized protein</fullName>
    </submittedName>
</protein>
<dbReference type="EMBL" id="KB632420">
    <property type="protein sequence ID" value="ERL95313.1"/>
    <property type="molecule type" value="Genomic_DNA"/>
</dbReference>
<accession>U4US01</accession>
<evidence type="ECO:0000256" key="1">
    <source>
        <dbReference type="SAM" id="MobiDB-lite"/>
    </source>
</evidence>
<reference evidence="2 3" key="1">
    <citation type="journal article" date="2013" name="Genome Biol.">
        <title>Draft genome of the mountain pine beetle, Dendroctonus ponderosae Hopkins, a major forest pest.</title>
        <authorList>
            <person name="Keeling C.I."/>
            <person name="Yuen M.M."/>
            <person name="Liao N.Y."/>
            <person name="Docking T.R."/>
            <person name="Chan S.K."/>
            <person name="Taylor G.A."/>
            <person name="Palmquist D.L."/>
            <person name="Jackman S.D."/>
            <person name="Nguyen A."/>
            <person name="Li M."/>
            <person name="Henderson H."/>
            <person name="Janes J.K."/>
            <person name="Zhao Y."/>
            <person name="Pandoh P."/>
            <person name="Moore R."/>
            <person name="Sperling F.A."/>
            <person name="Huber D.P."/>
            <person name="Birol I."/>
            <person name="Jones S.J."/>
            <person name="Bohlmann J."/>
        </authorList>
    </citation>
    <scope>NUCLEOTIDE SEQUENCE</scope>
</reference>
<feature type="compositionally biased region" description="Low complexity" evidence="1">
    <location>
        <begin position="20"/>
        <end position="32"/>
    </location>
</feature>
<organism evidence="2 3">
    <name type="scientific">Dendroctonus ponderosae</name>
    <name type="common">Mountain pine beetle</name>
    <dbReference type="NCBI Taxonomy" id="77166"/>
    <lineage>
        <taxon>Eukaryota</taxon>
        <taxon>Metazoa</taxon>
        <taxon>Ecdysozoa</taxon>
        <taxon>Arthropoda</taxon>
        <taxon>Hexapoda</taxon>
        <taxon>Insecta</taxon>
        <taxon>Pterygota</taxon>
        <taxon>Neoptera</taxon>
        <taxon>Endopterygota</taxon>
        <taxon>Coleoptera</taxon>
        <taxon>Polyphaga</taxon>
        <taxon>Cucujiformia</taxon>
        <taxon>Curculionidae</taxon>
        <taxon>Scolytinae</taxon>
        <taxon>Dendroctonus</taxon>
    </lineage>
</organism>
<feature type="compositionally biased region" description="Polar residues" evidence="1">
    <location>
        <begin position="1"/>
        <end position="10"/>
    </location>
</feature>
<name>U4US01_DENPD</name>
<evidence type="ECO:0000313" key="3">
    <source>
        <dbReference type="Proteomes" id="UP000030742"/>
    </source>
</evidence>
<dbReference type="PROSITE" id="PS51257">
    <property type="entry name" value="PROKAR_LIPOPROTEIN"/>
    <property type="match status" value="1"/>
</dbReference>
<gene>
    <name evidence="2" type="ORF">D910_12579</name>
</gene>
<dbReference type="AlphaFoldDB" id="U4US01"/>
<proteinExistence type="predicted"/>
<evidence type="ECO:0000313" key="2">
    <source>
        <dbReference type="EMBL" id="ERL95313.1"/>
    </source>
</evidence>
<feature type="region of interest" description="Disordered" evidence="1">
    <location>
        <begin position="1"/>
        <end position="32"/>
    </location>
</feature>